<reference evidence="2" key="1">
    <citation type="submission" date="2013-08" db="EMBL/GenBank/DDBJ databases">
        <authorList>
            <person name="Mendez C."/>
            <person name="Richter M."/>
            <person name="Ferrer M."/>
            <person name="Sanchez J."/>
        </authorList>
    </citation>
    <scope>NUCLEOTIDE SEQUENCE</scope>
</reference>
<feature type="non-terminal residue" evidence="2">
    <location>
        <position position="155"/>
    </location>
</feature>
<comment type="caution">
    <text evidence="2">The sequence shown here is derived from an EMBL/GenBank/DDBJ whole genome shotgun (WGS) entry which is preliminary data.</text>
</comment>
<dbReference type="EMBL" id="AUZX01010841">
    <property type="protein sequence ID" value="EQD46009.1"/>
    <property type="molecule type" value="Genomic_DNA"/>
</dbReference>
<evidence type="ECO:0000313" key="2">
    <source>
        <dbReference type="EMBL" id="EQD46009.1"/>
    </source>
</evidence>
<feature type="domain" description="ABC transporter" evidence="1">
    <location>
        <begin position="37"/>
        <end position="152"/>
    </location>
</feature>
<dbReference type="InterPro" id="IPR003439">
    <property type="entry name" value="ABC_transporter-like_ATP-bd"/>
</dbReference>
<keyword evidence="2" id="KW-0067">ATP-binding</keyword>
<dbReference type="PANTHER" id="PTHR43423:SF1">
    <property type="entry name" value="ABC TRANSPORTER I FAMILY MEMBER 17"/>
    <property type="match status" value="1"/>
</dbReference>
<evidence type="ECO:0000259" key="1">
    <source>
        <dbReference type="Pfam" id="PF00005"/>
    </source>
</evidence>
<protein>
    <submittedName>
        <fullName evidence="2">Phosphate ABC transporter ATP-binding protein</fullName>
    </submittedName>
</protein>
<proteinExistence type="predicted"/>
<organism evidence="2">
    <name type="scientific">mine drainage metagenome</name>
    <dbReference type="NCBI Taxonomy" id="410659"/>
    <lineage>
        <taxon>unclassified sequences</taxon>
        <taxon>metagenomes</taxon>
        <taxon>ecological metagenomes</taxon>
    </lineage>
</organism>
<gene>
    <name evidence="2" type="ORF">B1A_14764</name>
</gene>
<dbReference type="GO" id="GO:0016887">
    <property type="term" value="F:ATP hydrolysis activity"/>
    <property type="evidence" value="ECO:0007669"/>
    <property type="project" value="InterPro"/>
</dbReference>
<dbReference type="PANTHER" id="PTHR43423">
    <property type="entry name" value="ABC TRANSPORTER I FAMILY MEMBER 17"/>
    <property type="match status" value="1"/>
</dbReference>
<dbReference type="Gene3D" id="3.40.50.300">
    <property type="entry name" value="P-loop containing nucleotide triphosphate hydrolases"/>
    <property type="match status" value="1"/>
</dbReference>
<accession>T1AZE1</accession>
<name>T1AZE1_9ZZZZ</name>
<reference evidence="2" key="2">
    <citation type="journal article" date="2014" name="ISME J.">
        <title>Microbial stratification in low pH oxic and suboxic macroscopic growths along an acid mine drainage.</title>
        <authorList>
            <person name="Mendez-Garcia C."/>
            <person name="Mesa V."/>
            <person name="Sprenger R.R."/>
            <person name="Richter M."/>
            <person name="Diez M.S."/>
            <person name="Solano J."/>
            <person name="Bargiela R."/>
            <person name="Golyshina O.V."/>
            <person name="Manteca A."/>
            <person name="Ramos J.L."/>
            <person name="Gallego J.R."/>
            <person name="Llorente I."/>
            <person name="Martins Dos Santos V.A."/>
            <person name="Jensen O.N."/>
            <person name="Pelaez A.I."/>
            <person name="Sanchez J."/>
            <person name="Ferrer M."/>
        </authorList>
    </citation>
    <scope>NUCLEOTIDE SEQUENCE</scope>
</reference>
<sequence>MLMEGRVVPPEGASAAVGEGAVTIDDLRVSFGATQVLKGISARIAGGKVTALIGPTGCGKTTLLRALNRLHDQRPGFRLDGSILLEGRSIYGRGIDVRDLRRRMGMLFQRPNPFPQSIQENVALGARIHGLWQRSEVKARTEGLLRDVGLWDSVQ</sequence>
<dbReference type="InterPro" id="IPR027417">
    <property type="entry name" value="P-loop_NTPase"/>
</dbReference>
<keyword evidence="2" id="KW-0547">Nucleotide-binding</keyword>
<dbReference type="GO" id="GO:0005524">
    <property type="term" value="F:ATP binding"/>
    <property type="evidence" value="ECO:0007669"/>
    <property type="project" value="UniProtKB-KW"/>
</dbReference>
<dbReference type="Pfam" id="PF00005">
    <property type="entry name" value="ABC_tran"/>
    <property type="match status" value="1"/>
</dbReference>
<dbReference type="SUPFAM" id="SSF52540">
    <property type="entry name" value="P-loop containing nucleoside triphosphate hydrolases"/>
    <property type="match status" value="1"/>
</dbReference>
<dbReference type="AlphaFoldDB" id="T1AZE1"/>